<dbReference type="AlphaFoldDB" id="A0A6A6BZV3"/>
<dbReference type="InterPro" id="IPR040841">
    <property type="entry name" value="Luciferase_dom"/>
</dbReference>
<evidence type="ECO:0000313" key="4">
    <source>
        <dbReference type="Proteomes" id="UP000799537"/>
    </source>
</evidence>
<dbReference type="Proteomes" id="UP000799537">
    <property type="component" value="Unassembled WGS sequence"/>
</dbReference>
<proteinExistence type="predicted"/>
<dbReference type="PANTHER" id="PTHR38695:SF1">
    <property type="entry name" value="AMINO ACID PERMEASE_ SLC12A DOMAIN-CONTAINING PROTEIN"/>
    <property type="match status" value="1"/>
</dbReference>
<sequence length="257" mass="28894">MDNHASLFRFPRSLLDRLSSQSTTTTILTATTASTALFTAWVISDYRAWKALGTGGTPPTPQGYWRMTKLRLIRAFSFDSLRDASKLREDGPSYLNIWLPNRSKSRPKSQSRTMPQRQVPAKLDETVKQRLHALPKKFCKENPTLLKLDLSNVEGKSSDAIYALPNLPNRHPSATDRILKDEIAHAHHAENSLHVWLSQADARKVVESGWGERFPLSAMGMLHPGLTFVYAPRSMEDVDIIEDIIKAGIAYVTGERI</sequence>
<dbReference type="RefSeq" id="XP_033661134.1">
    <property type="nucleotide sequence ID" value="XM_033818808.1"/>
</dbReference>
<feature type="region of interest" description="Disordered" evidence="1">
    <location>
        <begin position="99"/>
        <end position="119"/>
    </location>
</feature>
<accession>A0A6A6BZV3</accession>
<dbReference type="InterPro" id="IPR048273">
    <property type="entry name" value="Luciferase"/>
</dbReference>
<organism evidence="3 4">
    <name type="scientific">Zasmidium cellare ATCC 36951</name>
    <dbReference type="NCBI Taxonomy" id="1080233"/>
    <lineage>
        <taxon>Eukaryota</taxon>
        <taxon>Fungi</taxon>
        <taxon>Dikarya</taxon>
        <taxon>Ascomycota</taxon>
        <taxon>Pezizomycotina</taxon>
        <taxon>Dothideomycetes</taxon>
        <taxon>Dothideomycetidae</taxon>
        <taxon>Mycosphaerellales</taxon>
        <taxon>Mycosphaerellaceae</taxon>
        <taxon>Zasmidium</taxon>
    </lineage>
</organism>
<keyword evidence="4" id="KW-1185">Reference proteome</keyword>
<reference evidence="3" key="1">
    <citation type="journal article" date="2020" name="Stud. Mycol.">
        <title>101 Dothideomycetes genomes: a test case for predicting lifestyles and emergence of pathogens.</title>
        <authorList>
            <person name="Haridas S."/>
            <person name="Albert R."/>
            <person name="Binder M."/>
            <person name="Bloem J."/>
            <person name="Labutti K."/>
            <person name="Salamov A."/>
            <person name="Andreopoulos B."/>
            <person name="Baker S."/>
            <person name="Barry K."/>
            <person name="Bills G."/>
            <person name="Bluhm B."/>
            <person name="Cannon C."/>
            <person name="Castanera R."/>
            <person name="Culley D."/>
            <person name="Daum C."/>
            <person name="Ezra D."/>
            <person name="Gonzalez J."/>
            <person name="Henrissat B."/>
            <person name="Kuo A."/>
            <person name="Liang C."/>
            <person name="Lipzen A."/>
            <person name="Lutzoni F."/>
            <person name="Magnuson J."/>
            <person name="Mondo S."/>
            <person name="Nolan M."/>
            <person name="Ohm R."/>
            <person name="Pangilinan J."/>
            <person name="Park H.-J."/>
            <person name="Ramirez L."/>
            <person name="Alfaro M."/>
            <person name="Sun H."/>
            <person name="Tritt A."/>
            <person name="Yoshinaga Y."/>
            <person name="Zwiers L.-H."/>
            <person name="Turgeon B."/>
            <person name="Goodwin S."/>
            <person name="Spatafora J."/>
            <person name="Crous P."/>
            <person name="Grigoriev I."/>
        </authorList>
    </citation>
    <scope>NUCLEOTIDE SEQUENCE</scope>
    <source>
        <strain evidence="3">ATCC 36951</strain>
    </source>
</reference>
<evidence type="ECO:0000313" key="3">
    <source>
        <dbReference type="EMBL" id="KAF2160245.1"/>
    </source>
</evidence>
<dbReference type="Pfam" id="PF17648">
    <property type="entry name" value="Luciferase"/>
    <property type="match status" value="1"/>
</dbReference>
<gene>
    <name evidence="3" type="ORF">M409DRAFT_70591</name>
</gene>
<dbReference type="PANTHER" id="PTHR38695">
    <property type="entry name" value="AMINO ACID PERMEASE_ SLC12A DOMAIN-CONTAINING PROTEIN"/>
    <property type="match status" value="1"/>
</dbReference>
<feature type="domain" description="Luciferase" evidence="2">
    <location>
        <begin position="181"/>
        <end position="247"/>
    </location>
</feature>
<dbReference type="GeneID" id="54572080"/>
<dbReference type="EMBL" id="ML993628">
    <property type="protein sequence ID" value="KAF2160245.1"/>
    <property type="molecule type" value="Genomic_DNA"/>
</dbReference>
<evidence type="ECO:0000259" key="2">
    <source>
        <dbReference type="Pfam" id="PF17648"/>
    </source>
</evidence>
<protein>
    <recommendedName>
        <fullName evidence="2">Luciferase domain-containing protein</fullName>
    </recommendedName>
</protein>
<evidence type="ECO:0000256" key="1">
    <source>
        <dbReference type="SAM" id="MobiDB-lite"/>
    </source>
</evidence>
<name>A0A6A6BZV3_ZASCE</name>
<dbReference type="OrthoDB" id="5358398at2759"/>